<evidence type="ECO:0000313" key="2">
    <source>
        <dbReference type="Proteomes" id="UP000033699"/>
    </source>
</evidence>
<sequence>MPGTDRLHTLTWQYVTGLVPSEEPPMAAAGLLAAGLDSPALRRLAGRLVAGELTPRALAAEGWRGATPTAARADAERGLLDAVDAGYRLAHLTETRP</sequence>
<organism evidence="1 2">
    <name type="scientific">Streptomyces rubellomurinus (strain ATCC 31215)</name>
    <dbReference type="NCBI Taxonomy" id="359131"/>
    <lineage>
        <taxon>Bacteria</taxon>
        <taxon>Bacillati</taxon>
        <taxon>Actinomycetota</taxon>
        <taxon>Actinomycetes</taxon>
        <taxon>Kitasatosporales</taxon>
        <taxon>Streptomycetaceae</taxon>
        <taxon>Streptomyces</taxon>
    </lineage>
</organism>
<comment type="caution">
    <text evidence="1">The sequence shown here is derived from an EMBL/GenBank/DDBJ whole genome shotgun (WGS) entry which is preliminary data.</text>
</comment>
<dbReference type="PATRIC" id="fig|359131.3.peg.4247"/>
<keyword evidence="2" id="KW-1185">Reference proteome</keyword>
<protein>
    <submittedName>
        <fullName evidence="1">Uncharacterized protein</fullName>
    </submittedName>
</protein>
<proteinExistence type="predicted"/>
<accession>A0A0F2TEL7</accession>
<evidence type="ECO:0000313" key="1">
    <source>
        <dbReference type="EMBL" id="KJS60941.1"/>
    </source>
</evidence>
<dbReference type="OrthoDB" id="5190020at2"/>
<dbReference type="AlphaFoldDB" id="A0A0F2TEL7"/>
<reference evidence="1 2" key="1">
    <citation type="submission" date="2015-02" db="EMBL/GenBank/DDBJ databases">
        <authorList>
            <person name="Ju K.-S."/>
            <person name="Doroghazi J.R."/>
            <person name="Metcalf W."/>
        </authorList>
    </citation>
    <scope>NUCLEOTIDE SEQUENCE [LARGE SCALE GENOMIC DNA]</scope>
    <source>
        <strain evidence="1 2">ATCC 31215</strain>
    </source>
</reference>
<gene>
    <name evidence="1" type="ORF">VM95_18205</name>
</gene>
<dbReference type="EMBL" id="JZKH01000034">
    <property type="protein sequence ID" value="KJS60941.1"/>
    <property type="molecule type" value="Genomic_DNA"/>
</dbReference>
<dbReference type="RefSeq" id="WP_045698007.1">
    <property type="nucleotide sequence ID" value="NZ_JZKH01000034.1"/>
</dbReference>
<dbReference type="Proteomes" id="UP000033699">
    <property type="component" value="Unassembled WGS sequence"/>
</dbReference>
<name>A0A0F2TEL7_STRR3</name>